<evidence type="ECO:0000259" key="4">
    <source>
        <dbReference type="PROSITE" id="PS51071"/>
    </source>
</evidence>
<dbReference type="InterPro" id="IPR035472">
    <property type="entry name" value="RpiR-like_SIS"/>
</dbReference>
<reference evidence="6 7" key="1">
    <citation type="submission" date="2023-07" db="EMBL/GenBank/DDBJ databases">
        <title>Genomic Encyclopedia of Type Strains, Phase IV (KMG-IV): sequencing the most valuable type-strain genomes for metagenomic binning, comparative biology and taxonomic classification.</title>
        <authorList>
            <person name="Goeker M."/>
        </authorList>
    </citation>
    <scope>NUCLEOTIDE SEQUENCE [LARGE SCALE GENOMIC DNA]</scope>
    <source>
        <strain evidence="6 7">DSM 23837</strain>
    </source>
</reference>
<sequence>MSEKLLDISPDIYQSLSDSERHLLDYIYQNMQRIATLSIVKLSEEANVSTATIVRLMKKLGYDGYTSFKYTMKEHRNFKEDRVMDDIDSQIKEAIRKNEREVLDTIHMLNIGQIEDAIQKIHNADKIYVFARGFSELIGTELTIKLQLLGKNCEMHTDPNIIRVKSKKLFPQDLVIFVSLNGETEELIEAAKNFKIKAISTITLTTRIDSHLAKLSEIILVGYKGDQSFFPEYEVRSRLPLQVLSRVLLDSYVIRISNEK</sequence>
<dbReference type="SUPFAM" id="SSF53697">
    <property type="entry name" value="SIS domain"/>
    <property type="match status" value="1"/>
</dbReference>
<dbReference type="Pfam" id="PF01380">
    <property type="entry name" value="SIS"/>
    <property type="match status" value="1"/>
</dbReference>
<dbReference type="GO" id="GO:0003677">
    <property type="term" value="F:DNA binding"/>
    <property type="evidence" value="ECO:0007669"/>
    <property type="project" value="UniProtKB-KW"/>
</dbReference>
<evidence type="ECO:0000256" key="2">
    <source>
        <dbReference type="ARBA" id="ARBA00023125"/>
    </source>
</evidence>
<dbReference type="EMBL" id="JAUSTT010000039">
    <property type="protein sequence ID" value="MDQ0178284.1"/>
    <property type="molecule type" value="Genomic_DNA"/>
</dbReference>
<keyword evidence="1" id="KW-0805">Transcription regulation</keyword>
<dbReference type="PROSITE" id="PS51464">
    <property type="entry name" value="SIS"/>
    <property type="match status" value="1"/>
</dbReference>
<protein>
    <submittedName>
        <fullName evidence="6">DNA-binding MurR/RpiR family transcriptional regulator</fullName>
    </submittedName>
</protein>
<dbReference type="Proteomes" id="UP001223586">
    <property type="component" value="Unassembled WGS sequence"/>
</dbReference>
<dbReference type="RefSeq" id="WP_307232971.1">
    <property type="nucleotide sequence ID" value="NZ_JAUSTT010000039.1"/>
</dbReference>
<dbReference type="InterPro" id="IPR000281">
    <property type="entry name" value="HTH_RpiR"/>
</dbReference>
<dbReference type="PANTHER" id="PTHR30514:SF21">
    <property type="entry name" value="RPIR-FAMILY TRANSCRIPTIONAL REGULATOR"/>
    <property type="match status" value="1"/>
</dbReference>
<dbReference type="InterPro" id="IPR009057">
    <property type="entry name" value="Homeodomain-like_sf"/>
</dbReference>
<keyword evidence="7" id="KW-1185">Reference proteome</keyword>
<evidence type="ECO:0000313" key="6">
    <source>
        <dbReference type="EMBL" id="MDQ0178284.1"/>
    </source>
</evidence>
<gene>
    <name evidence="6" type="ORF">J2S08_004188</name>
</gene>
<feature type="domain" description="HTH rpiR-type" evidence="4">
    <location>
        <begin position="3"/>
        <end position="79"/>
    </location>
</feature>
<feature type="domain" description="SIS" evidence="5">
    <location>
        <begin position="117"/>
        <end position="259"/>
    </location>
</feature>
<keyword evidence="3" id="KW-0804">Transcription</keyword>
<accession>A0ABT9WYA5</accession>
<dbReference type="PROSITE" id="PS51071">
    <property type="entry name" value="HTH_RPIR"/>
    <property type="match status" value="1"/>
</dbReference>
<dbReference type="PANTHER" id="PTHR30514">
    <property type="entry name" value="GLUCOKINASE"/>
    <property type="match status" value="1"/>
</dbReference>
<comment type="caution">
    <text evidence="6">The sequence shown here is derived from an EMBL/GenBank/DDBJ whole genome shotgun (WGS) entry which is preliminary data.</text>
</comment>
<organism evidence="6 7">
    <name type="scientific">Bacillus chungangensis</name>
    <dbReference type="NCBI Taxonomy" id="587633"/>
    <lineage>
        <taxon>Bacteria</taxon>
        <taxon>Bacillati</taxon>
        <taxon>Bacillota</taxon>
        <taxon>Bacilli</taxon>
        <taxon>Bacillales</taxon>
        <taxon>Bacillaceae</taxon>
        <taxon>Bacillus</taxon>
    </lineage>
</organism>
<dbReference type="InterPro" id="IPR001347">
    <property type="entry name" value="SIS_dom"/>
</dbReference>
<dbReference type="CDD" id="cd05013">
    <property type="entry name" value="SIS_RpiR"/>
    <property type="match status" value="1"/>
</dbReference>
<evidence type="ECO:0000259" key="5">
    <source>
        <dbReference type="PROSITE" id="PS51464"/>
    </source>
</evidence>
<dbReference type="InterPro" id="IPR046348">
    <property type="entry name" value="SIS_dom_sf"/>
</dbReference>
<dbReference type="InterPro" id="IPR036388">
    <property type="entry name" value="WH-like_DNA-bd_sf"/>
</dbReference>
<evidence type="ECO:0000256" key="1">
    <source>
        <dbReference type="ARBA" id="ARBA00023015"/>
    </source>
</evidence>
<dbReference type="Gene3D" id="3.40.50.10490">
    <property type="entry name" value="Glucose-6-phosphate isomerase like protein, domain 1"/>
    <property type="match status" value="1"/>
</dbReference>
<name>A0ABT9WYA5_9BACI</name>
<dbReference type="Pfam" id="PF01418">
    <property type="entry name" value="HTH_6"/>
    <property type="match status" value="1"/>
</dbReference>
<evidence type="ECO:0000313" key="7">
    <source>
        <dbReference type="Proteomes" id="UP001223586"/>
    </source>
</evidence>
<dbReference type="Gene3D" id="1.10.10.10">
    <property type="entry name" value="Winged helix-like DNA-binding domain superfamily/Winged helix DNA-binding domain"/>
    <property type="match status" value="1"/>
</dbReference>
<proteinExistence type="predicted"/>
<dbReference type="SUPFAM" id="SSF46689">
    <property type="entry name" value="Homeodomain-like"/>
    <property type="match status" value="1"/>
</dbReference>
<dbReference type="InterPro" id="IPR047640">
    <property type="entry name" value="RpiR-like"/>
</dbReference>
<keyword evidence="2 6" id="KW-0238">DNA-binding</keyword>
<evidence type="ECO:0000256" key="3">
    <source>
        <dbReference type="ARBA" id="ARBA00023163"/>
    </source>
</evidence>